<gene>
    <name evidence="2" type="ORF">LTRI10_LOCUS30177</name>
</gene>
<dbReference type="Proteomes" id="UP001497516">
    <property type="component" value="Chromosome 5"/>
</dbReference>
<protein>
    <submittedName>
        <fullName evidence="2">Uncharacterized protein</fullName>
    </submittedName>
</protein>
<sequence>MSIIYPEVVDGSTINEHTPSLILLRYEDDGYNTRTHALSNMALLHQLIHLPLKLFGFLRIGSICRFVWNQSSRDEVDLMLNPFDGRQPFWSFIGEDILEFLQNKLNTARQSLNVVRAKKKCLLVKEHEEKSKVRDNCPVNMKCRRPGISCSSRSELRGHGHQDCELEPQTTNQRASRRVSEVTDAEEVHDHKTVN</sequence>
<dbReference type="AlphaFoldDB" id="A0AAV2EU04"/>
<evidence type="ECO:0000313" key="3">
    <source>
        <dbReference type="Proteomes" id="UP001497516"/>
    </source>
</evidence>
<reference evidence="2 3" key="1">
    <citation type="submission" date="2024-04" db="EMBL/GenBank/DDBJ databases">
        <authorList>
            <person name="Fracassetti M."/>
        </authorList>
    </citation>
    <scope>NUCLEOTIDE SEQUENCE [LARGE SCALE GENOMIC DNA]</scope>
</reference>
<accession>A0AAV2EU04</accession>
<keyword evidence="3" id="KW-1185">Reference proteome</keyword>
<feature type="region of interest" description="Disordered" evidence="1">
    <location>
        <begin position="152"/>
        <end position="195"/>
    </location>
</feature>
<dbReference type="EMBL" id="OZ034818">
    <property type="protein sequence ID" value="CAL1389309.1"/>
    <property type="molecule type" value="Genomic_DNA"/>
</dbReference>
<evidence type="ECO:0000256" key="1">
    <source>
        <dbReference type="SAM" id="MobiDB-lite"/>
    </source>
</evidence>
<feature type="compositionally biased region" description="Basic and acidic residues" evidence="1">
    <location>
        <begin position="178"/>
        <end position="195"/>
    </location>
</feature>
<evidence type="ECO:0000313" key="2">
    <source>
        <dbReference type="EMBL" id="CAL1389309.1"/>
    </source>
</evidence>
<name>A0AAV2EU04_9ROSI</name>
<organism evidence="2 3">
    <name type="scientific">Linum trigynum</name>
    <dbReference type="NCBI Taxonomy" id="586398"/>
    <lineage>
        <taxon>Eukaryota</taxon>
        <taxon>Viridiplantae</taxon>
        <taxon>Streptophyta</taxon>
        <taxon>Embryophyta</taxon>
        <taxon>Tracheophyta</taxon>
        <taxon>Spermatophyta</taxon>
        <taxon>Magnoliopsida</taxon>
        <taxon>eudicotyledons</taxon>
        <taxon>Gunneridae</taxon>
        <taxon>Pentapetalae</taxon>
        <taxon>rosids</taxon>
        <taxon>fabids</taxon>
        <taxon>Malpighiales</taxon>
        <taxon>Linaceae</taxon>
        <taxon>Linum</taxon>
    </lineage>
</organism>
<feature type="compositionally biased region" description="Basic and acidic residues" evidence="1">
    <location>
        <begin position="154"/>
        <end position="164"/>
    </location>
</feature>
<proteinExistence type="predicted"/>